<dbReference type="GO" id="GO:0051301">
    <property type="term" value="P:cell division"/>
    <property type="evidence" value="ECO:0007669"/>
    <property type="project" value="UniProtKB-KW"/>
</dbReference>
<sequence length="110" mass="11625">MLPADDYSGATDFVPGEAECLVFGREGMGAGVYDDIEKVIASANKMVTNFGMAPTLPPVAISCTNASEMLAAKADSDVLLLIQEAEITAKILVEKYKIPLLTVTMGLLID</sequence>
<dbReference type="GO" id="GO:0006508">
    <property type="term" value="P:proteolysis"/>
    <property type="evidence" value="ECO:0007669"/>
    <property type="project" value="InterPro"/>
</dbReference>
<dbReference type="GO" id="GO:0005524">
    <property type="term" value="F:ATP binding"/>
    <property type="evidence" value="ECO:0007669"/>
    <property type="project" value="InterPro"/>
</dbReference>
<protein>
    <submittedName>
        <fullName evidence="2">Cell division protein FtsH</fullName>
    </submittedName>
</protein>
<keyword evidence="2" id="KW-0131">Cell cycle</keyword>
<proteinExistence type="predicted"/>
<feature type="domain" description="Peptidase M41" evidence="1">
    <location>
        <begin position="18"/>
        <end position="100"/>
    </location>
</feature>
<dbReference type="SUPFAM" id="SSF140990">
    <property type="entry name" value="FtsH protease domain-like"/>
    <property type="match status" value="1"/>
</dbReference>
<dbReference type="Gene3D" id="1.20.58.760">
    <property type="entry name" value="Peptidase M41"/>
    <property type="match status" value="1"/>
</dbReference>
<reference evidence="2 3" key="1">
    <citation type="journal article" date="2018" name="Front. Plant Sci.">
        <title>Red Clover (Trifolium pratense) and Zigzag Clover (T. medium) - A Picture of Genomic Similarities and Differences.</title>
        <authorList>
            <person name="Dluhosova J."/>
            <person name="Istvanek J."/>
            <person name="Nedelnik J."/>
            <person name="Repkova J."/>
        </authorList>
    </citation>
    <scope>NUCLEOTIDE SEQUENCE [LARGE SCALE GENOMIC DNA]</scope>
    <source>
        <strain evidence="3">cv. 10/8</strain>
        <tissue evidence="2">Leaf</tissue>
    </source>
</reference>
<dbReference type="AlphaFoldDB" id="A0A392QK87"/>
<comment type="caution">
    <text evidence="2">The sequence shown here is derived from an EMBL/GenBank/DDBJ whole genome shotgun (WGS) entry which is preliminary data.</text>
</comment>
<evidence type="ECO:0000313" key="3">
    <source>
        <dbReference type="Proteomes" id="UP000265520"/>
    </source>
</evidence>
<dbReference type="EMBL" id="LXQA010143617">
    <property type="protein sequence ID" value="MCI24801.1"/>
    <property type="molecule type" value="Genomic_DNA"/>
</dbReference>
<name>A0A392QK87_9FABA</name>
<organism evidence="2 3">
    <name type="scientific">Trifolium medium</name>
    <dbReference type="NCBI Taxonomy" id="97028"/>
    <lineage>
        <taxon>Eukaryota</taxon>
        <taxon>Viridiplantae</taxon>
        <taxon>Streptophyta</taxon>
        <taxon>Embryophyta</taxon>
        <taxon>Tracheophyta</taxon>
        <taxon>Spermatophyta</taxon>
        <taxon>Magnoliopsida</taxon>
        <taxon>eudicotyledons</taxon>
        <taxon>Gunneridae</taxon>
        <taxon>Pentapetalae</taxon>
        <taxon>rosids</taxon>
        <taxon>fabids</taxon>
        <taxon>Fabales</taxon>
        <taxon>Fabaceae</taxon>
        <taxon>Papilionoideae</taxon>
        <taxon>50 kb inversion clade</taxon>
        <taxon>NPAAA clade</taxon>
        <taxon>Hologalegina</taxon>
        <taxon>IRL clade</taxon>
        <taxon>Trifolieae</taxon>
        <taxon>Trifolium</taxon>
    </lineage>
</organism>
<keyword evidence="2" id="KW-0132">Cell division</keyword>
<evidence type="ECO:0000259" key="1">
    <source>
        <dbReference type="Pfam" id="PF01434"/>
    </source>
</evidence>
<dbReference type="Proteomes" id="UP000265520">
    <property type="component" value="Unassembled WGS sequence"/>
</dbReference>
<feature type="non-terminal residue" evidence="2">
    <location>
        <position position="110"/>
    </location>
</feature>
<dbReference type="Pfam" id="PF01434">
    <property type="entry name" value="Peptidase_M41"/>
    <property type="match status" value="1"/>
</dbReference>
<evidence type="ECO:0000313" key="2">
    <source>
        <dbReference type="EMBL" id="MCI24801.1"/>
    </source>
</evidence>
<dbReference type="InterPro" id="IPR000642">
    <property type="entry name" value="Peptidase_M41"/>
</dbReference>
<accession>A0A392QK87</accession>
<keyword evidence="3" id="KW-1185">Reference proteome</keyword>
<dbReference type="InterPro" id="IPR037219">
    <property type="entry name" value="Peptidase_M41-like"/>
</dbReference>
<dbReference type="GO" id="GO:0004222">
    <property type="term" value="F:metalloendopeptidase activity"/>
    <property type="evidence" value="ECO:0007669"/>
    <property type="project" value="InterPro"/>
</dbReference>
<dbReference type="GO" id="GO:0004176">
    <property type="term" value="F:ATP-dependent peptidase activity"/>
    <property type="evidence" value="ECO:0007669"/>
    <property type="project" value="InterPro"/>
</dbReference>